<comment type="subcellular location">
    <subcellularLocation>
        <location evidence="1">Cell envelope</location>
    </subcellularLocation>
</comment>
<dbReference type="GO" id="GO:1901678">
    <property type="term" value="P:iron coordination entity transport"/>
    <property type="evidence" value="ECO:0007669"/>
    <property type="project" value="UniProtKB-ARBA"/>
</dbReference>
<evidence type="ECO:0000313" key="7">
    <source>
        <dbReference type="EMBL" id="TRW44900.1"/>
    </source>
</evidence>
<keyword evidence="8" id="KW-1185">Reference proteome</keyword>
<dbReference type="InterPro" id="IPR051313">
    <property type="entry name" value="Bact_iron-sidero_bind"/>
</dbReference>
<comment type="caution">
    <text evidence="7">The sequence shown here is derived from an EMBL/GenBank/DDBJ whole genome shotgun (WGS) entry which is preliminary data.</text>
</comment>
<organism evidence="7 8">
    <name type="scientific">Georgenia yuyongxinii</name>
    <dbReference type="NCBI Taxonomy" id="2589797"/>
    <lineage>
        <taxon>Bacteria</taxon>
        <taxon>Bacillati</taxon>
        <taxon>Actinomycetota</taxon>
        <taxon>Actinomycetes</taxon>
        <taxon>Micrococcales</taxon>
        <taxon>Bogoriellaceae</taxon>
        <taxon>Georgenia</taxon>
    </lineage>
</organism>
<dbReference type="PANTHER" id="PTHR30532">
    <property type="entry name" value="IRON III DICITRATE-BINDING PERIPLASMIC PROTEIN"/>
    <property type="match status" value="1"/>
</dbReference>
<evidence type="ECO:0000259" key="6">
    <source>
        <dbReference type="PROSITE" id="PS50983"/>
    </source>
</evidence>
<dbReference type="InterPro" id="IPR002491">
    <property type="entry name" value="ABC_transptr_periplasmic_BD"/>
</dbReference>
<dbReference type="Proteomes" id="UP000318693">
    <property type="component" value="Unassembled WGS sequence"/>
</dbReference>
<sequence>MEFHVTLSRPVAAVATAAAALLALAACSSGGSAEEAPASAATAGEPAPVTIQHAFGSTTIPEQPENVVTLGWGSTEAALALGVVPLGIESQTYAADEHGQLPWVAEALTDAGAEPTMLPATVEEPAYEQIGALAPDLILAPYSGITAEQYELLSEIAPTVAYPEEPWTTPWRDVITTVGTALGVPDKADTLVGDLDAQITEAAQAHPELAGKTVAAVWDLSGTFYVYKAQDSRVDFLLDLGLVSAPAVDELATDEESFVYTLSTEETDRLDSDILVNYASTQEEVDTFLGKSYAQAIPAVQAGAVANITGDQLIAAMSPPTALSIDWGLDTYVDLLSKAAATVK</sequence>
<feature type="chain" id="PRO_5039231570" evidence="5">
    <location>
        <begin position="26"/>
        <end position="344"/>
    </location>
</feature>
<dbReference type="EMBL" id="VJXR01000033">
    <property type="protein sequence ID" value="TRW44900.1"/>
    <property type="molecule type" value="Genomic_DNA"/>
</dbReference>
<accession>A0A552WQ67</accession>
<proteinExistence type="inferred from homology"/>
<gene>
    <name evidence="7" type="ORF">FJ693_11845</name>
</gene>
<dbReference type="Pfam" id="PF01497">
    <property type="entry name" value="Peripla_BP_2"/>
    <property type="match status" value="1"/>
</dbReference>
<keyword evidence="4 5" id="KW-0732">Signal</keyword>
<evidence type="ECO:0000256" key="2">
    <source>
        <dbReference type="ARBA" id="ARBA00008814"/>
    </source>
</evidence>
<dbReference type="Gene3D" id="3.40.50.1980">
    <property type="entry name" value="Nitrogenase molybdenum iron protein domain"/>
    <property type="match status" value="2"/>
</dbReference>
<evidence type="ECO:0000256" key="3">
    <source>
        <dbReference type="ARBA" id="ARBA00022448"/>
    </source>
</evidence>
<feature type="domain" description="Fe/B12 periplasmic-binding" evidence="6">
    <location>
        <begin position="66"/>
        <end position="340"/>
    </location>
</feature>
<dbReference type="SUPFAM" id="SSF53807">
    <property type="entry name" value="Helical backbone' metal receptor"/>
    <property type="match status" value="1"/>
</dbReference>
<dbReference type="GO" id="GO:0030288">
    <property type="term" value="C:outer membrane-bounded periplasmic space"/>
    <property type="evidence" value="ECO:0007669"/>
    <property type="project" value="TreeGrafter"/>
</dbReference>
<reference evidence="7 8" key="1">
    <citation type="submission" date="2019-07" db="EMBL/GenBank/DDBJ databases">
        <title>Georgenia wutianyii sp. nov. and Georgenia *** sp. nov. isolated from plateau pika (Ochotona curzoniae) in the Qinghai-Tibet plateau of China.</title>
        <authorList>
            <person name="Tian Z."/>
        </authorList>
    </citation>
    <scope>NUCLEOTIDE SEQUENCE [LARGE SCALE GENOMIC DNA]</scope>
    <source>
        <strain evidence="7 8">Z446</strain>
    </source>
</reference>
<evidence type="ECO:0000256" key="1">
    <source>
        <dbReference type="ARBA" id="ARBA00004196"/>
    </source>
</evidence>
<protein>
    <submittedName>
        <fullName evidence="7">Iron-siderophore ABC transporter substrate-binding protein</fullName>
    </submittedName>
</protein>
<keyword evidence="3" id="KW-0813">Transport</keyword>
<evidence type="ECO:0000313" key="8">
    <source>
        <dbReference type="Proteomes" id="UP000318693"/>
    </source>
</evidence>
<name>A0A552WQ67_9MICO</name>
<comment type="similarity">
    <text evidence="2">Belongs to the bacterial solute-binding protein 8 family.</text>
</comment>
<evidence type="ECO:0000256" key="5">
    <source>
        <dbReference type="SAM" id="SignalP"/>
    </source>
</evidence>
<dbReference type="CDD" id="cd01146">
    <property type="entry name" value="FhuD"/>
    <property type="match status" value="1"/>
</dbReference>
<feature type="signal peptide" evidence="5">
    <location>
        <begin position="1"/>
        <end position="25"/>
    </location>
</feature>
<dbReference type="PANTHER" id="PTHR30532:SF24">
    <property type="entry name" value="FERRIC ENTEROBACTIN-BINDING PERIPLASMIC PROTEIN FEPB"/>
    <property type="match status" value="1"/>
</dbReference>
<evidence type="ECO:0000256" key="4">
    <source>
        <dbReference type="ARBA" id="ARBA00022729"/>
    </source>
</evidence>
<dbReference type="AlphaFoldDB" id="A0A552WQ67"/>
<dbReference type="PROSITE" id="PS50983">
    <property type="entry name" value="FE_B12_PBP"/>
    <property type="match status" value="1"/>
</dbReference>